<feature type="compositionally biased region" description="Low complexity" evidence="1">
    <location>
        <begin position="347"/>
        <end position="368"/>
    </location>
</feature>
<feature type="compositionally biased region" description="Basic residues" evidence="1">
    <location>
        <begin position="8"/>
        <end position="25"/>
    </location>
</feature>
<reference evidence="2 3" key="1">
    <citation type="journal article" date="2017" name="Nat. Commun.">
        <title>Genome assembly with in vitro proximity ligation data and whole-genome triplication in lettuce.</title>
        <authorList>
            <person name="Reyes-Chin-Wo S."/>
            <person name="Wang Z."/>
            <person name="Yang X."/>
            <person name="Kozik A."/>
            <person name="Arikit S."/>
            <person name="Song C."/>
            <person name="Xia L."/>
            <person name="Froenicke L."/>
            <person name="Lavelle D.O."/>
            <person name="Truco M.J."/>
            <person name="Xia R."/>
            <person name="Zhu S."/>
            <person name="Xu C."/>
            <person name="Xu H."/>
            <person name="Xu X."/>
            <person name="Cox K."/>
            <person name="Korf I."/>
            <person name="Meyers B.C."/>
            <person name="Michelmore R.W."/>
        </authorList>
    </citation>
    <scope>NUCLEOTIDE SEQUENCE [LARGE SCALE GENOMIC DNA]</scope>
    <source>
        <strain evidence="3">cv. Salinas</strain>
        <tissue evidence="2">Seedlings</tissue>
    </source>
</reference>
<evidence type="ECO:0000256" key="1">
    <source>
        <dbReference type="SAM" id="MobiDB-lite"/>
    </source>
</evidence>
<protein>
    <recommendedName>
        <fullName evidence="4">DUF740 domain-containing protein</fullName>
    </recommendedName>
</protein>
<dbReference type="InterPro" id="IPR008004">
    <property type="entry name" value="OCTOPUS-like"/>
</dbReference>
<feature type="compositionally biased region" description="Polar residues" evidence="1">
    <location>
        <begin position="337"/>
        <end position="346"/>
    </location>
</feature>
<dbReference type="PANTHER" id="PTHR31659">
    <property type="entry name" value="PROTEIN: UPF0503-LIKE PROTEIN, PUTATIVE (DUF740)-RELATED"/>
    <property type="match status" value="1"/>
</dbReference>
<dbReference type="AlphaFoldDB" id="A0A9R1USM9"/>
<feature type="compositionally biased region" description="Low complexity" evidence="1">
    <location>
        <begin position="405"/>
        <end position="414"/>
    </location>
</feature>
<sequence length="530" mass="59759">MPLDHQIRTHVRNRTRTRRRSACHRHPNEPVTNFCALCLRDRLAGLDSSTDQLELELERETIISFPLSRRTRGHAGASSSGAVPELRRSKSVAAEKCEVLNGSSLDLRRKSCDVRACNRLSDLFDIDDTKIGRNGPVRVQSKNIGFSGIPEQLLEIDEENGGSSGVRISDDLFVRDEIGEENDLRTMKEHIEMELQNKKRNFWDAASGFSQKLRKWRQKHKEKKQIEVCNAGADNNRSNLEQSKDPQIQSELPSYVLGRRSCDTEPRFSIDVHRMSVEDPRFSYEEHRASWDGYMIARTIPRLTPMLPIVDDLMLPPVNTRITVSNQQVQRIKEEGSSSGTSAQFNSDTCSSNTESSSSSMKSSSSKTTRFRGDDMKSASNGQETKLVITERELKDWHLSSINASNGSISASTTVKNGHKKEMSNRWRKMSNLWSYKYKPGDKSNKDSINGVSLNQNNDINGVEKEDSNSSGKLVRNSSYVGSRNKSELHHIGEEGGRHSMSDLDSSLLKLHLPPFVKSRKKLLPPMANI</sequence>
<feature type="region of interest" description="Disordered" evidence="1">
    <location>
        <begin position="405"/>
        <end position="426"/>
    </location>
</feature>
<feature type="compositionally biased region" description="Polar residues" evidence="1">
    <location>
        <begin position="447"/>
        <end position="460"/>
    </location>
</feature>
<feature type="region of interest" description="Disordered" evidence="1">
    <location>
        <begin position="326"/>
        <end position="387"/>
    </location>
</feature>
<name>A0A9R1USM9_LACSA</name>
<keyword evidence="3" id="KW-1185">Reference proteome</keyword>
<accession>A0A9R1USM9</accession>
<gene>
    <name evidence="2" type="ORF">LSAT_V11C800417960</name>
</gene>
<feature type="region of interest" description="Disordered" evidence="1">
    <location>
        <begin position="445"/>
        <end position="486"/>
    </location>
</feature>
<evidence type="ECO:0000313" key="3">
    <source>
        <dbReference type="Proteomes" id="UP000235145"/>
    </source>
</evidence>
<proteinExistence type="predicted"/>
<dbReference type="EMBL" id="NBSK02000008">
    <property type="protein sequence ID" value="KAJ0192886.1"/>
    <property type="molecule type" value="Genomic_DNA"/>
</dbReference>
<dbReference type="Pfam" id="PF05340">
    <property type="entry name" value="DUF740"/>
    <property type="match status" value="1"/>
</dbReference>
<dbReference type="PANTHER" id="PTHR31659:SF40">
    <property type="entry name" value="DUF740 DOMAIN-CONTAINING PROTEIN"/>
    <property type="match status" value="1"/>
</dbReference>
<dbReference type="OrthoDB" id="758624at2759"/>
<evidence type="ECO:0008006" key="4">
    <source>
        <dbReference type="Google" id="ProtNLM"/>
    </source>
</evidence>
<evidence type="ECO:0000313" key="2">
    <source>
        <dbReference type="EMBL" id="KAJ0192886.1"/>
    </source>
</evidence>
<feature type="compositionally biased region" description="Polar residues" evidence="1">
    <location>
        <begin position="233"/>
        <end position="249"/>
    </location>
</feature>
<feature type="region of interest" description="Disordered" evidence="1">
    <location>
        <begin position="230"/>
        <end position="249"/>
    </location>
</feature>
<feature type="compositionally biased region" description="Polar residues" evidence="1">
    <location>
        <begin position="469"/>
        <end position="484"/>
    </location>
</feature>
<organism evidence="2 3">
    <name type="scientific">Lactuca sativa</name>
    <name type="common">Garden lettuce</name>
    <dbReference type="NCBI Taxonomy" id="4236"/>
    <lineage>
        <taxon>Eukaryota</taxon>
        <taxon>Viridiplantae</taxon>
        <taxon>Streptophyta</taxon>
        <taxon>Embryophyta</taxon>
        <taxon>Tracheophyta</taxon>
        <taxon>Spermatophyta</taxon>
        <taxon>Magnoliopsida</taxon>
        <taxon>eudicotyledons</taxon>
        <taxon>Gunneridae</taxon>
        <taxon>Pentapetalae</taxon>
        <taxon>asterids</taxon>
        <taxon>campanulids</taxon>
        <taxon>Asterales</taxon>
        <taxon>Asteraceae</taxon>
        <taxon>Cichorioideae</taxon>
        <taxon>Cichorieae</taxon>
        <taxon>Lactucinae</taxon>
        <taxon>Lactuca</taxon>
    </lineage>
</organism>
<comment type="caution">
    <text evidence="2">The sequence shown here is derived from an EMBL/GenBank/DDBJ whole genome shotgun (WGS) entry which is preliminary data.</text>
</comment>
<feature type="region of interest" description="Disordered" evidence="1">
    <location>
        <begin position="1"/>
        <end position="25"/>
    </location>
</feature>
<dbReference type="Proteomes" id="UP000235145">
    <property type="component" value="Unassembled WGS sequence"/>
</dbReference>